<dbReference type="InterPro" id="IPR032466">
    <property type="entry name" value="Metal_Hydrolase"/>
</dbReference>
<dbReference type="SUPFAM" id="SSF51556">
    <property type="entry name" value="Metallo-dependent hydrolases"/>
    <property type="match status" value="1"/>
</dbReference>
<dbReference type="InterPro" id="IPR013108">
    <property type="entry name" value="Amidohydro_3"/>
</dbReference>
<keyword evidence="2" id="KW-0378">Hydrolase</keyword>
<dbReference type="AlphaFoldDB" id="A0A5B8XNM5"/>
<dbReference type="Pfam" id="PF07969">
    <property type="entry name" value="Amidohydro_3"/>
    <property type="match status" value="1"/>
</dbReference>
<reference evidence="2 3" key="1">
    <citation type="submission" date="2019-08" db="EMBL/GenBank/DDBJ databases">
        <authorList>
            <person name="Liang Q."/>
        </authorList>
    </citation>
    <scope>NUCLEOTIDE SEQUENCE [LARGE SCALE GENOMIC DNA]</scope>
    <source>
        <strain evidence="2 3">V1718</strain>
    </source>
</reference>
<dbReference type="GO" id="GO:0016812">
    <property type="term" value="F:hydrolase activity, acting on carbon-nitrogen (but not peptide) bonds, in cyclic amides"/>
    <property type="evidence" value="ECO:0007669"/>
    <property type="project" value="TreeGrafter"/>
</dbReference>
<dbReference type="OrthoDB" id="9766983at2"/>
<dbReference type="PANTHER" id="PTHR11647:SF1">
    <property type="entry name" value="COLLAPSIN RESPONSE MEDIATOR PROTEIN"/>
    <property type="match status" value="1"/>
</dbReference>
<protein>
    <submittedName>
        <fullName evidence="2">Amidohydrolase family protein</fullName>
    </submittedName>
</protein>
<evidence type="ECO:0000313" key="2">
    <source>
        <dbReference type="EMBL" id="QED27075.1"/>
    </source>
</evidence>
<sequence length="574" mass="63392">MYDVIIRNGTIVDGSGAPKFVGDVAVQKGVIAEVAPKIEAPAIKEVDATGMIVTPGFVDLHTHYDAQATWDPFVSPSGWHGCTTVVMGNCGVGFAPCKPENREWLINVMEGVEDIPGSALTEGIQWDWETFPEYLDALERMPRAVDVAAQVPHSAVRCYVMGDAGSENDDATPEQIEEMRRITVEGLKAGALGFSTSRTPLHRSAAGNLVAGTFAQIDELKAFGMALKDAGFGVFEAALEHIIVPSELTWLREIAEESGQTVIFNLSQTWEYPQMWKQVLEQLEDAAANNVGLYAQSAGRAIGILMTWLGSAHPFLVYPEFWSLTYGLSDEEKLEKLKDPEVRAKILADSPVDAGEFNNFIATSFDKMFLFSEYLDYEPDESQSVAAVAKRQGKTPQEVAYDAMIAEDGRGFLYFPLFNYAEGGLEPLFYMHQHERVRMGLSDGGAHCGAICDAGMPTFMLTHWTRDRKRGEKLELEWVIHRQTQQTAETYGMFDRGLLKPGYRADINVIDYENLKLGSPKMVNDLPAGGRRLLQRVSGYKMTMCKGEIILENDTPTEARPGTLVRGPQPAPNI</sequence>
<evidence type="ECO:0000259" key="1">
    <source>
        <dbReference type="Pfam" id="PF07969"/>
    </source>
</evidence>
<dbReference type="Proteomes" id="UP000321595">
    <property type="component" value="Chromosome"/>
</dbReference>
<name>A0A5B8XNM5_9DELT</name>
<accession>A0A5B8XNM5</accession>
<dbReference type="CDD" id="cd01297">
    <property type="entry name" value="D-aminoacylase"/>
    <property type="match status" value="1"/>
</dbReference>
<feature type="domain" description="Amidohydrolase 3" evidence="1">
    <location>
        <begin position="44"/>
        <end position="550"/>
    </location>
</feature>
<dbReference type="KEGG" id="bbae:FRD01_07435"/>
<evidence type="ECO:0000313" key="3">
    <source>
        <dbReference type="Proteomes" id="UP000321595"/>
    </source>
</evidence>
<dbReference type="RefSeq" id="WP_146958760.1">
    <property type="nucleotide sequence ID" value="NZ_CP042467.1"/>
</dbReference>
<dbReference type="InterPro" id="IPR011059">
    <property type="entry name" value="Metal-dep_hydrolase_composite"/>
</dbReference>
<dbReference type="EMBL" id="CP042467">
    <property type="protein sequence ID" value="QED27075.1"/>
    <property type="molecule type" value="Genomic_DNA"/>
</dbReference>
<proteinExistence type="predicted"/>
<dbReference type="GO" id="GO:0005829">
    <property type="term" value="C:cytosol"/>
    <property type="evidence" value="ECO:0007669"/>
    <property type="project" value="TreeGrafter"/>
</dbReference>
<dbReference type="Gene3D" id="3.20.20.140">
    <property type="entry name" value="Metal-dependent hydrolases"/>
    <property type="match status" value="1"/>
</dbReference>
<organism evidence="2 3">
    <name type="scientific">Microvenator marinus</name>
    <dbReference type="NCBI Taxonomy" id="2600177"/>
    <lineage>
        <taxon>Bacteria</taxon>
        <taxon>Deltaproteobacteria</taxon>
        <taxon>Bradymonadales</taxon>
        <taxon>Microvenatoraceae</taxon>
        <taxon>Microvenator</taxon>
    </lineage>
</organism>
<dbReference type="PANTHER" id="PTHR11647">
    <property type="entry name" value="HYDRANTOINASE/DIHYDROPYRIMIDINASE FAMILY MEMBER"/>
    <property type="match status" value="1"/>
</dbReference>
<dbReference type="Gene3D" id="2.30.40.10">
    <property type="entry name" value="Urease, subunit C, domain 1"/>
    <property type="match status" value="1"/>
</dbReference>
<dbReference type="InterPro" id="IPR050378">
    <property type="entry name" value="Metallo-dep_Hydrolases_sf"/>
</dbReference>
<gene>
    <name evidence="2" type="ORF">FRD01_07435</name>
</gene>
<dbReference type="SUPFAM" id="SSF51338">
    <property type="entry name" value="Composite domain of metallo-dependent hydrolases"/>
    <property type="match status" value="1"/>
</dbReference>
<keyword evidence="3" id="KW-1185">Reference proteome</keyword>